<dbReference type="InterPro" id="IPR035965">
    <property type="entry name" value="PAS-like_dom_sf"/>
</dbReference>
<keyword evidence="12" id="KW-0067">ATP-binding</keyword>
<feature type="modified residue" description="4-aspartylphosphate" evidence="6">
    <location>
        <position position="788"/>
    </location>
</feature>
<keyword evidence="3 6" id="KW-0597">Phosphoprotein</keyword>
<dbReference type="PRINTS" id="PR00344">
    <property type="entry name" value="BCTRLSENSOR"/>
</dbReference>
<evidence type="ECO:0000256" key="2">
    <source>
        <dbReference type="ARBA" id="ARBA00012438"/>
    </source>
</evidence>
<dbReference type="SMART" id="SM00086">
    <property type="entry name" value="PAC"/>
    <property type="match status" value="1"/>
</dbReference>
<feature type="domain" description="Response regulatory" evidence="10">
    <location>
        <begin position="739"/>
        <end position="853"/>
    </location>
</feature>
<evidence type="ECO:0000313" key="12">
    <source>
        <dbReference type="EMBL" id="MCW3486210.1"/>
    </source>
</evidence>
<protein>
    <recommendedName>
        <fullName evidence="2">histidine kinase</fullName>
        <ecNumber evidence="2">2.7.13.3</ecNumber>
    </recommendedName>
</protein>
<organism evidence="12 13">
    <name type="scientific">Chitinophaga nivalis</name>
    <dbReference type="NCBI Taxonomy" id="2991709"/>
    <lineage>
        <taxon>Bacteria</taxon>
        <taxon>Pseudomonadati</taxon>
        <taxon>Bacteroidota</taxon>
        <taxon>Chitinophagia</taxon>
        <taxon>Chitinophagales</taxon>
        <taxon>Chitinophagaceae</taxon>
        <taxon>Chitinophaga</taxon>
    </lineage>
</organism>
<keyword evidence="7" id="KW-0175">Coiled coil</keyword>
<keyword evidence="4" id="KW-0808">Transferase</keyword>
<keyword evidence="13" id="KW-1185">Reference proteome</keyword>
<evidence type="ECO:0000256" key="4">
    <source>
        <dbReference type="ARBA" id="ARBA00022679"/>
    </source>
</evidence>
<evidence type="ECO:0000259" key="11">
    <source>
        <dbReference type="PROSITE" id="PS50113"/>
    </source>
</evidence>
<comment type="caution">
    <text evidence="12">The sequence shown here is derived from an EMBL/GenBank/DDBJ whole genome shotgun (WGS) entry which is preliminary data.</text>
</comment>
<dbReference type="SUPFAM" id="SSF55785">
    <property type="entry name" value="PYP-like sensor domain (PAS domain)"/>
    <property type="match status" value="2"/>
</dbReference>
<dbReference type="Pfam" id="PF08447">
    <property type="entry name" value="PAS_3"/>
    <property type="match status" value="1"/>
</dbReference>
<dbReference type="SUPFAM" id="SSF55874">
    <property type="entry name" value="ATPase domain of HSP90 chaperone/DNA topoisomerase II/histidine kinase"/>
    <property type="match status" value="1"/>
</dbReference>
<dbReference type="InterPro" id="IPR001610">
    <property type="entry name" value="PAC"/>
</dbReference>
<comment type="catalytic activity">
    <reaction evidence="1">
        <text>ATP + protein L-histidine = ADP + protein N-phospho-L-histidine.</text>
        <dbReference type="EC" id="2.7.13.3"/>
    </reaction>
</comment>
<evidence type="ECO:0000259" key="10">
    <source>
        <dbReference type="PROSITE" id="PS50110"/>
    </source>
</evidence>
<sequence length="854" mass="96258">MLVTPPGIIPADETTTPEKPGTSEEWRLLSGQVDFQQKILAILCRMHQDFDACQHIQAAFEHCLADILALTNSSIGIFGEVVREHHLLPYLRTLAITPATGQATTPPYTLLQTPVLQLTELHPLFGQVILSGEAQINNEPVTDTRHGGLPPDHPPIQTLLGLPITYQQQLTGMIGIANRPGGYPPEMIAGLQPLLQTWGIFLHTRQKEQEQRKMERLNTQLTQELDALISTLDDIVFEMDENKCFTKVWCNQESLLFRPKEQVIGQPISAVMGEHAQAFNRLADAVLLSGAPQEYEYPDIRQNIAQWYGLKMSLIKGKPSSPKRLLLLIRNITERKRKDNKLLQTQSEYLRANNLLNISQQMGKMGGWEFNINTGELYWTDEVYALREVPRHFPITFDSSASFYHPDDRPRFILARKKLLEEEMEYDLELRQISAKGKRSWVRTLGQPVYNSLGKLTHFRGIIMDISFKKLTELELLDAKDSAEKAARARSEFLSVMSHEIRTPLNAIVGISGLLAESRQPEHAEAIHSLQFSAHHLLGLINDILDFSKIETGKVELENIPFNPHALLDDIARNYQPLAKAKNIKLYTAIDRELPEQLLGDPVRLAQMVSNLVNNAIKFTYEGSVSLEAHLEGYLGGKCRICFLIKDTGIGIAPHMHEKIFDTFVQEDAATTRHHGGTGLGLAITRKLVELHKGHIFLESQKGAGATFRFTIGFSMPEQQHVLYDPTNDLEPDFLEGMQLLIVEDNAINIKVLQLQLKKSGATLTIATNGKQALQKMLEQSFDGIILDLHMPEMNGYETIPHIKIMQPHAFIIVLTADIMPEVSERLAALQVKDMLPKPYAAEDLYKVLLKYSR</sequence>
<dbReference type="Gene3D" id="3.30.565.10">
    <property type="entry name" value="Histidine kinase-like ATPase, C-terminal domain"/>
    <property type="match status" value="1"/>
</dbReference>
<evidence type="ECO:0000256" key="5">
    <source>
        <dbReference type="ARBA" id="ARBA00022777"/>
    </source>
</evidence>
<keyword evidence="5" id="KW-0418">Kinase</keyword>
<dbReference type="Proteomes" id="UP001207742">
    <property type="component" value="Unassembled WGS sequence"/>
</dbReference>
<dbReference type="SUPFAM" id="SSF52172">
    <property type="entry name" value="CheY-like"/>
    <property type="match status" value="1"/>
</dbReference>
<dbReference type="Gene3D" id="3.30.450.20">
    <property type="entry name" value="PAS domain"/>
    <property type="match status" value="2"/>
</dbReference>
<feature type="region of interest" description="Disordered" evidence="8">
    <location>
        <begin position="1"/>
        <end position="23"/>
    </location>
</feature>
<dbReference type="InterPro" id="IPR003018">
    <property type="entry name" value="GAF"/>
</dbReference>
<dbReference type="Pfam" id="PF13185">
    <property type="entry name" value="GAF_2"/>
    <property type="match status" value="1"/>
</dbReference>
<keyword evidence="12" id="KW-0547">Nucleotide-binding</keyword>
<reference evidence="12 13" key="1">
    <citation type="submission" date="2022-10" db="EMBL/GenBank/DDBJ databases">
        <title>Chitinophaga nivalis PC15 sp. nov., isolated from Pyeongchang county, South Korea.</title>
        <authorList>
            <person name="Trinh H.N."/>
        </authorList>
    </citation>
    <scope>NUCLEOTIDE SEQUENCE [LARGE SCALE GENOMIC DNA]</scope>
    <source>
        <strain evidence="12 13">PC14</strain>
    </source>
</reference>
<dbReference type="CDD" id="cd17546">
    <property type="entry name" value="REC_hyHK_CKI1_RcsC-like"/>
    <property type="match status" value="1"/>
</dbReference>
<dbReference type="InterPro" id="IPR000014">
    <property type="entry name" value="PAS"/>
</dbReference>
<dbReference type="CDD" id="cd00130">
    <property type="entry name" value="PAS"/>
    <property type="match status" value="1"/>
</dbReference>
<dbReference type="InterPro" id="IPR029016">
    <property type="entry name" value="GAF-like_dom_sf"/>
</dbReference>
<dbReference type="SMART" id="SM00448">
    <property type="entry name" value="REC"/>
    <property type="match status" value="1"/>
</dbReference>
<dbReference type="InterPro" id="IPR036890">
    <property type="entry name" value="HATPase_C_sf"/>
</dbReference>
<dbReference type="RefSeq" id="WP_264733026.1">
    <property type="nucleotide sequence ID" value="NZ_JAPDNR010000001.1"/>
</dbReference>
<dbReference type="CDD" id="cd00082">
    <property type="entry name" value="HisKA"/>
    <property type="match status" value="1"/>
</dbReference>
<evidence type="ECO:0000256" key="3">
    <source>
        <dbReference type="ARBA" id="ARBA00022553"/>
    </source>
</evidence>
<dbReference type="SMART" id="SM00387">
    <property type="entry name" value="HATPase_c"/>
    <property type="match status" value="1"/>
</dbReference>
<proteinExistence type="predicted"/>
<dbReference type="EMBL" id="JAPDNS010000002">
    <property type="protein sequence ID" value="MCW3486210.1"/>
    <property type="molecule type" value="Genomic_DNA"/>
</dbReference>
<name>A0ABT3IQF8_9BACT</name>
<dbReference type="InterPro" id="IPR036097">
    <property type="entry name" value="HisK_dim/P_sf"/>
</dbReference>
<evidence type="ECO:0000256" key="6">
    <source>
        <dbReference type="PROSITE-ProRule" id="PRU00169"/>
    </source>
</evidence>
<dbReference type="PROSITE" id="PS50109">
    <property type="entry name" value="HIS_KIN"/>
    <property type="match status" value="1"/>
</dbReference>
<evidence type="ECO:0000313" key="13">
    <source>
        <dbReference type="Proteomes" id="UP001207742"/>
    </source>
</evidence>
<dbReference type="EC" id="2.7.13.3" evidence="2"/>
<dbReference type="InterPro" id="IPR004358">
    <property type="entry name" value="Sig_transdc_His_kin-like_C"/>
</dbReference>
<feature type="coiled-coil region" evidence="7">
    <location>
        <begin position="200"/>
        <end position="227"/>
    </location>
</feature>
<dbReference type="GO" id="GO:0005524">
    <property type="term" value="F:ATP binding"/>
    <property type="evidence" value="ECO:0007669"/>
    <property type="project" value="UniProtKB-KW"/>
</dbReference>
<dbReference type="InterPro" id="IPR001789">
    <property type="entry name" value="Sig_transdc_resp-reg_receiver"/>
</dbReference>
<dbReference type="PANTHER" id="PTHR45339:SF5">
    <property type="entry name" value="HISTIDINE KINASE"/>
    <property type="match status" value="1"/>
</dbReference>
<evidence type="ECO:0000256" key="7">
    <source>
        <dbReference type="SAM" id="Coils"/>
    </source>
</evidence>
<dbReference type="SUPFAM" id="SSF55781">
    <property type="entry name" value="GAF domain-like"/>
    <property type="match status" value="1"/>
</dbReference>
<dbReference type="InterPro" id="IPR003661">
    <property type="entry name" value="HisK_dim/P_dom"/>
</dbReference>
<dbReference type="Pfam" id="PF00512">
    <property type="entry name" value="HisKA"/>
    <property type="match status" value="1"/>
</dbReference>
<dbReference type="PROSITE" id="PS50113">
    <property type="entry name" value="PAC"/>
    <property type="match status" value="1"/>
</dbReference>
<accession>A0ABT3IQF8</accession>
<dbReference type="InterPro" id="IPR013655">
    <property type="entry name" value="PAS_fold_3"/>
</dbReference>
<dbReference type="Gene3D" id="3.30.450.40">
    <property type="match status" value="1"/>
</dbReference>
<gene>
    <name evidence="12" type="ORF">OL497_20070</name>
</gene>
<dbReference type="Gene3D" id="2.10.70.100">
    <property type="match status" value="1"/>
</dbReference>
<dbReference type="InterPro" id="IPR011006">
    <property type="entry name" value="CheY-like_superfamily"/>
</dbReference>
<dbReference type="SMART" id="SM00388">
    <property type="entry name" value="HisKA"/>
    <property type="match status" value="1"/>
</dbReference>
<feature type="domain" description="PAC" evidence="11">
    <location>
        <begin position="426"/>
        <end position="478"/>
    </location>
</feature>
<dbReference type="Pfam" id="PF02518">
    <property type="entry name" value="HATPase_c"/>
    <property type="match status" value="1"/>
</dbReference>
<evidence type="ECO:0000256" key="8">
    <source>
        <dbReference type="SAM" id="MobiDB-lite"/>
    </source>
</evidence>
<dbReference type="Gene3D" id="1.10.287.130">
    <property type="match status" value="1"/>
</dbReference>
<feature type="domain" description="Histidine kinase" evidence="9">
    <location>
        <begin position="496"/>
        <end position="716"/>
    </location>
</feature>
<dbReference type="Gene3D" id="3.40.50.2300">
    <property type="match status" value="1"/>
</dbReference>
<dbReference type="InterPro" id="IPR003594">
    <property type="entry name" value="HATPase_dom"/>
</dbReference>
<evidence type="ECO:0000259" key="9">
    <source>
        <dbReference type="PROSITE" id="PS50109"/>
    </source>
</evidence>
<dbReference type="PROSITE" id="PS50110">
    <property type="entry name" value="RESPONSE_REGULATORY"/>
    <property type="match status" value="1"/>
</dbReference>
<dbReference type="PANTHER" id="PTHR45339">
    <property type="entry name" value="HYBRID SIGNAL TRANSDUCTION HISTIDINE KINASE J"/>
    <property type="match status" value="1"/>
</dbReference>
<dbReference type="CDD" id="cd16922">
    <property type="entry name" value="HATPase_EvgS-ArcB-TorS-like"/>
    <property type="match status" value="1"/>
</dbReference>
<dbReference type="InterPro" id="IPR000700">
    <property type="entry name" value="PAS-assoc_C"/>
</dbReference>
<dbReference type="Pfam" id="PF00072">
    <property type="entry name" value="Response_reg"/>
    <property type="match status" value="1"/>
</dbReference>
<evidence type="ECO:0000256" key="1">
    <source>
        <dbReference type="ARBA" id="ARBA00000085"/>
    </source>
</evidence>
<dbReference type="InterPro" id="IPR005467">
    <property type="entry name" value="His_kinase_dom"/>
</dbReference>
<dbReference type="SUPFAM" id="SSF47384">
    <property type="entry name" value="Homodimeric domain of signal transducing histidine kinase"/>
    <property type="match status" value="1"/>
</dbReference>